<dbReference type="PROSITE" id="PS00502">
    <property type="entry name" value="POLYGALACTURONASE"/>
    <property type="match status" value="1"/>
</dbReference>
<accession>A0A840VDQ4</accession>
<dbReference type="GO" id="GO:0102211">
    <property type="term" value="F:unsaturated rhamnogalacturonyl hydrolase activity"/>
    <property type="evidence" value="ECO:0007669"/>
    <property type="project" value="UniProtKB-EC"/>
</dbReference>
<dbReference type="EMBL" id="JACHFD010000031">
    <property type="protein sequence ID" value="MBB5353644.1"/>
    <property type="molecule type" value="Genomic_DNA"/>
</dbReference>
<dbReference type="InterPro" id="IPR000743">
    <property type="entry name" value="Glyco_hydro_28"/>
</dbReference>
<evidence type="ECO:0000313" key="6">
    <source>
        <dbReference type="EMBL" id="MBB5353644.1"/>
    </source>
</evidence>
<gene>
    <name evidence="6" type="ORF">HNR46_003905</name>
</gene>
<sequence length="456" mass="50260">MKARLIALLLALTSSTALSALISPGWQDIDPILKRIQAPSFPNRDFTITDFGAQPHAPATQAIRDAVEACHQAGGGRVIIPPGRWLTAAVILRSNVNLHLVQGATLEWNFDLDDYPLVLTRFEGMDCMNYSPLIYAIDQENIAITGQGTLDGGATHKTWWAWNPNDPKLRKKGPSLQSKDREALGAMMAEDCPVEQRTFGKGHHLRPSFIQTYRCKNILIEGVTLIRSPMWEIHPVFSENITVRGVTITSHGPNNDGCDPESCRDVLVEDTVFDTGDDCIAIKSGRNDDGRRTGIPSENIIIRRCTMKDGHGGVVLGSECSGHIRNVWIEDCVMDSPQLVRSLRFKNNAIRGGILENVFMRNVEIGQVSEAVLTIDFLYEEGANGPYPPIARNIHLENITSSASPRVLFIRGIPNSIIGPIHIRNSRFQGVTQSDRVEHAGSITFDHVEVVPALSP</sequence>
<keyword evidence="7" id="KW-1185">Reference proteome</keyword>
<evidence type="ECO:0000256" key="3">
    <source>
        <dbReference type="ARBA" id="ARBA00023295"/>
    </source>
</evidence>
<evidence type="ECO:0000256" key="2">
    <source>
        <dbReference type="ARBA" id="ARBA00022801"/>
    </source>
</evidence>
<dbReference type="PANTHER" id="PTHR31339:SF9">
    <property type="entry name" value="PLASMIN AND FIBRONECTIN-BINDING PROTEIN A"/>
    <property type="match status" value="1"/>
</dbReference>
<keyword evidence="3 4" id="KW-0326">Glycosidase</keyword>
<evidence type="ECO:0000313" key="7">
    <source>
        <dbReference type="Proteomes" id="UP000557717"/>
    </source>
</evidence>
<organism evidence="6 7">
    <name type="scientific">Haloferula luteola</name>
    <dbReference type="NCBI Taxonomy" id="595692"/>
    <lineage>
        <taxon>Bacteria</taxon>
        <taxon>Pseudomonadati</taxon>
        <taxon>Verrucomicrobiota</taxon>
        <taxon>Verrucomicrobiia</taxon>
        <taxon>Verrucomicrobiales</taxon>
        <taxon>Verrucomicrobiaceae</taxon>
        <taxon>Haloferula</taxon>
    </lineage>
</organism>
<dbReference type="Gene3D" id="2.160.20.10">
    <property type="entry name" value="Single-stranded right-handed beta-helix, Pectin lyase-like"/>
    <property type="match status" value="1"/>
</dbReference>
<comment type="similarity">
    <text evidence="1 4">Belongs to the glycosyl hydrolase 28 family.</text>
</comment>
<comment type="caution">
    <text evidence="6">The sequence shown here is derived from an EMBL/GenBank/DDBJ whole genome shotgun (WGS) entry which is preliminary data.</text>
</comment>
<dbReference type="PANTHER" id="PTHR31339">
    <property type="entry name" value="PECTIN LYASE-RELATED"/>
    <property type="match status" value="1"/>
</dbReference>
<feature type="signal peptide" evidence="5">
    <location>
        <begin position="1"/>
        <end position="19"/>
    </location>
</feature>
<dbReference type="SUPFAM" id="SSF51126">
    <property type="entry name" value="Pectin lyase-like"/>
    <property type="match status" value="1"/>
</dbReference>
<proteinExistence type="inferred from homology"/>
<keyword evidence="5" id="KW-0732">Signal</keyword>
<dbReference type="Proteomes" id="UP000557717">
    <property type="component" value="Unassembled WGS sequence"/>
</dbReference>
<feature type="chain" id="PRO_5032975232" evidence="5">
    <location>
        <begin position="20"/>
        <end position="456"/>
    </location>
</feature>
<keyword evidence="2 4" id="KW-0378">Hydrolase</keyword>
<evidence type="ECO:0000256" key="4">
    <source>
        <dbReference type="RuleBase" id="RU361169"/>
    </source>
</evidence>
<dbReference type="EC" id="3.2.1.172" evidence="6"/>
<dbReference type="GO" id="GO:0004650">
    <property type="term" value="F:polygalacturonase activity"/>
    <property type="evidence" value="ECO:0007669"/>
    <property type="project" value="InterPro"/>
</dbReference>
<dbReference type="AlphaFoldDB" id="A0A840VDQ4"/>
<evidence type="ECO:0000256" key="5">
    <source>
        <dbReference type="SAM" id="SignalP"/>
    </source>
</evidence>
<dbReference type="InterPro" id="IPR011050">
    <property type="entry name" value="Pectin_lyase_fold/virulence"/>
</dbReference>
<evidence type="ECO:0000256" key="1">
    <source>
        <dbReference type="ARBA" id="ARBA00008834"/>
    </source>
</evidence>
<reference evidence="6 7" key="1">
    <citation type="submission" date="2020-08" db="EMBL/GenBank/DDBJ databases">
        <title>Genomic Encyclopedia of Type Strains, Phase IV (KMG-IV): sequencing the most valuable type-strain genomes for metagenomic binning, comparative biology and taxonomic classification.</title>
        <authorList>
            <person name="Goeker M."/>
        </authorList>
    </citation>
    <scope>NUCLEOTIDE SEQUENCE [LARGE SCALE GENOMIC DNA]</scope>
    <source>
        <strain evidence="6 7">YC6886</strain>
    </source>
</reference>
<dbReference type="GO" id="GO:0005975">
    <property type="term" value="P:carbohydrate metabolic process"/>
    <property type="evidence" value="ECO:0007669"/>
    <property type="project" value="InterPro"/>
</dbReference>
<dbReference type="Pfam" id="PF00295">
    <property type="entry name" value="Glyco_hydro_28"/>
    <property type="match status" value="1"/>
</dbReference>
<dbReference type="SMART" id="SM00710">
    <property type="entry name" value="PbH1"/>
    <property type="match status" value="3"/>
</dbReference>
<dbReference type="InterPro" id="IPR006626">
    <property type="entry name" value="PbH1"/>
</dbReference>
<dbReference type="InterPro" id="IPR012334">
    <property type="entry name" value="Pectin_lyas_fold"/>
</dbReference>
<dbReference type="InterPro" id="IPR051801">
    <property type="entry name" value="GH28_Enzymes"/>
</dbReference>
<dbReference type="RefSeq" id="WP_184021816.1">
    <property type="nucleotide sequence ID" value="NZ_JACHFD010000031.1"/>
</dbReference>
<protein>
    <submittedName>
        <fullName evidence="6">Unsaturated rhamnogalacturonyl hydrolase</fullName>
        <ecNumber evidence="6">3.2.1.172</ecNumber>
    </submittedName>
</protein>
<name>A0A840VDQ4_9BACT</name>